<dbReference type="HOGENOM" id="CLU_2528404_0_0_1"/>
<dbReference type="RefSeq" id="XP_007922160.1">
    <property type="nucleotide sequence ID" value="XM_007923969.1"/>
</dbReference>
<keyword evidence="2" id="KW-1185">Reference proteome</keyword>
<name>N1QBP5_PSEFD</name>
<dbReference type="GeneID" id="19336475"/>
<sequence length="84" mass="8915">MSTGSEGTVHLHFQEWLMPHSIAYASLPISFLPRSGIMGASSRIDAIDRKVAERSQLCDMIARSLIYSSMAGMAAPSTTGAVSG</sequence>
<dbReference type="EMBL" id="KB446555">
    <property type="protein sequence ID" value="EME89591.1"/>
    <property type="molecule type" value="Genomic_DNA"/>
</dbReference>
<protein>
    <submittedName>
        <fullName evidence="1">Uncharacterized protein</fullName>
    </submittedName>
</protein>
<proteinExistence type="predicted"/>
<dbReference type="AlphaFoldDB" id="N1QBP5"/>
<dbReference type="Proteomes" id="UP000016932">
    <property type="component" value="Unassembled WGS sequence"/>
</dbReference>
<evidence type="ECO:0000313" key="1">
    <source>
        <dbReference type="EMBL" id="EME89591.1"/>
    </source>
</evidence>
<dbReference type="KEGG" id="pfj:MYCFIDRAFT_206398"/>
<evidence type="ECO:0000313" key="2">
    <source>
        <dbReference type="Proteomes" id="UP000016932"/>
    </source>
</evidence>
<reference evidence="1 2" key="1">
    <citation type="journal article" date="2012" name="PLoS Pathog.">
        <title>Diverse lifestyles and strategies of plant pathogenesis encoded in the genomes of eighteen Dothideomycetes fungi.</title>
        <authorList>
            <person name="Ohm R.A."/>
            <person name="Feau N."/>
            <person name="Henrissat B."/>
            <person name="Schoch C.L."/>
            <person name="Horwitz B.A."/>
            <person name="Barry K.W."/>
            <person name="Condon B.J."/>
            <person name="Copeland A.C."/>
            <person name="Dhillon B."/>
            <person name="Glaser F."/>
            <person name="Hesse C.N."/>
            <person name="Kosti I."/>
            <person name="LaButti K."/>
            <person name="Lindquist E.A."/>
            <person name="Lucas S."/>
            <person name="Salamov A.A."/>
            <person name="Bradshaw R.E."/>
            <person name="Ciuffetti L."/>
            <person name="Hamelin R.C."/>
            <person name="Kema G.H.J."/>
            <person name="Lawrence C."/>
            <person name="Scott J.A."/>
            <person name="Spatafora J.W."/>
            <person name="Turgeon B.G."/>
            <person name="de Wit P.J.G.M."/>
            <person name="Zhong S."/>
            <person name="Goodwin S.B."/>
            <person name="Grigoriev I.V."/>
        </authorList>
    </citation>
    <scope>NUCLEOTIDE SEQUENCE [LARGE SCALE GENOMIC DNA]</scope>
    <source>
        <strain evidence="1 2">CIRAD86</strain>
    </source>
</reference>
<accession>N1QBP5</accession>
<dbReference type="VEuPathDB" id="FungiDB:MYCFIDRAFT_206398"/>
<organism evidence="1 2">
    <name type="scientific">Pseudocercospora fijiensis (strain CIRAD86)</name>
    <name type="common">Black leaf streak disease fungus</name>
    <name type="synonym">Mycosphaerella fijiensis</name>
    <dbReference type="NCBI Taxonomy" id="383855"/>
    <lineage>
        <taxon>Eukaryota</taxon>
        <taxon>Fungi</taxon>
        <taxon>Dikarya</taxon>
        <taxon>Ascomycota</taxon>
        <taxon>Pezizomycotina</taxon>
        <taxon>Dothideomycetes</taxon>
        <taxon>Dothideomycetidae</taxon>
        <taxon>Mycosphaerellales</taxon>
        <taxon>Mycosphaerellaceae</taxon>
        <taxon>Pseudocercospora</taxon>
    </lineage>
</organism>
<gene>
    <name evidence="1" type="ORF">MYCFIDRAFT_206398</name>
</gene>